<organism evidence="2 3">
    <name type="scientific">Candidatus Woesebacteria bacterium RIFCSPHIGHO2_01_FULL_38_26b</name>
    <dbReference type="NCBI Taxonomy" id="1802491"/>
    <lineage>
        <taxon>Bacteria</taxon>
        <taxon>Candidatus Woeseibacteriota</taxon>
    </lineage>
</organism>
<feature type="transmembrane region" description="Helical" evidence="1">
    <location>
        <begin position="80"/>
        <end position="103"/>
    </location>
</feature>
<reference evidence="2 3" key="1">
    <citation type="journal article" date="2016" name="Nat. Commun.">
        <title>Thousands of microbial genomes shed light on interconnected biogeochemical processes in an aquifer system.</title>
        <authorList>
            <person name="Anantharaman K."/>
            <person name="Brown C.T."/>
            <person name="Hug L.A."/>
            <person name="Sharon I."/>
            <person name="Castelle C.J."/>
            <person name="Probst A.J."/>
            <person name="Thomas B.C."/>
            <person name="Singh A."/>
            <person name="Wilkins M.J."/>
            <person name="Karaoz U."/>
            <person name="Brodie E.L."/>
            <person name="Williams K.H."/>
            <person name="Hubbard S.S."/>
            <person name="Banfield J.F."/>
        </authorList>
    </citation>
    <scope>NUCLEOTIDE SEQUENCE [LARGE SCALE GENOMIC DNA]</scope>
</reference>
<keyword evidence="1" id="KW-1133">Transmembrane helix</keyword>
<name>A0A1F7Y2F6_9BACT</name>
<sequence>MPDIFNSNKNWPENQNPSLTKDIKPVHPTVFKSKDLHRLPGHTHNPLSAYYYYPEKVRFVNADPQEKVVLLLRKHPITNLGWLSLSFLLIFVPFFLPLLTFNAKIPPELELVLSLVWYLVLTSFIFEKFLNWFFNVNIVTDERIIEVDFYNLFYREISDANIDQIQDVTVEVGGGVRTFFNYGDVIIQTAAEVPRIEFEAIPYPDGVAKILRELRIEEEQEKLEGRVR</sequence>
<evidence type="ECO:0000313" key="2">
    <source>
        <dbReference type="EMBL" id="OGM21452.1"/>
    </source>
</evidence>
<keyword evidence="1" id="KW-0472">Membrane</keyword>
<dbReference type="EMBL" id="MGGD01000009">
    <property type="protein sequence ID" value="OGM21452.1"/>
    <property type="molecule type" value="Genomic_DNA"/>
</dbReference>
<protein>
    <recommendedName>
        <fullName evidence="4">DUF304 domain-containing protein</fullName>
    </recommendedName>
</protein>
<dbReference type="Proteomes" id="UP000176741">
    <property type="component" value="Unassembled WGS sequence"/>
</dbReference>
<comment type="caution">
    <text evidence="2">The sequence shown here is derived from an EMBL/GenBank/DDBJ whole genome shotgun (WGS) entry which is preliminary data.</text>
</comment>
<proteinExistence type="predicted"/>
<feature type="transmembrane region" description="Helical" evidence="1">
    <location>
        <begin position="115"/>
        <end position="134"/>
    </location>
</feature>
<keyword evidence="1" id="KW-0812">Transmembrane</keyword>
<dbReference type="AlphaFoldDB" id="A0A1F7Y2F6"/>
<evidence type="ECO:0008006" key="4">
    <source>
        <dbReference type="Google" id="ProtNLM"/>
    </source>
</evidence>
<evidence type="ECO:0000313" key="3">
    <source>
        <dbReference type="Proteomes" id="UP000176741"/>
    </source>
</evidence>
<evidence type="ECO:0000256" key="1">
    <source>
        <dbReference type="SAM" id="Phobius"/>
    </source>
</evidence>
<gene>
    <name evidence="2" type="ORF">A2771_04030</name>
</gene>
<accession>A0A1F7Y2F6</accession>